<dbReference type="RefSeq" id="WP_029216506.1">
    <property type="nucleotide sequence ID" value="NZ_CAUVPN010000003.1"/>
</dbReference>
<name>A0A379ECM3_9BACT</name>
<reference evidence="2 3" key="1">
    <citation type="submission" date="2018-06" db="EMBL/GenBank/DDBJ databases">
        <authorList>
            <consortium name="Pathogen Informatics"/>
            <person name="Doyle S."/>
        </authorList>
    </citation>
    <scope>NUCLEOTIDE SEQUENCE [LARGE SCALE GENOMIC DNA]</scope>
    <source>
        <strain evidence="2 3">NCTC13067</strain>
    </source>
</reference>
<evidence type="ECO:0008006" key="4">
    <source>
        <dbReference type="Google" id="ProtNLM"/>
    </source>
</evidence>
<organism evidence="2 3">
    <name type="scientific">Prevotella denticola</name>
    <dbReference type="NCBI Taxonomy" id="28129"/>
    <lineage>
        <taxon>Bacteria</taxon>
        <taxon>Pseudomonadati</taxon>
        <taxon>Bacteroidota</taxon>
        <taxon>Bacteroidia</taxon>
        <taxon>Bacteroidales</taxon>
        <taxon>Prevotellaceae</taxon>
        <taxon>Prevotella</taxon>
    </lineage>
</organism>
<keyword evidence="1" id="KW-0732">Signal</keyword>
<dbReference type="Pfam" id="PF14135">
    <property type="entry name" value="DUF4302"/>
    <property type="match status" value="1"/>
</dbReference>
<evidence type="ECO:0000313" key="2">
    <source>
        <dbReference type="EMBL" id="SUB94148.1"/>
    </source>
</evidence>
<evidence type="ECO:0000313" key="3">
    <source>
        <dbReference type="Proteomes" id="UP000255469"/>
    </source>
</evidence>
<dbReference type="AlphaFoldDB" id="A0A379ECM3"/>
<evidence type="ECO:0000256" key="1">
    <source>
        <dbReference type="SAM" id="SignalP"/>
    </source>
</evidence>
<dbReference type="Proteomes" id="UP000255469">
    <property type="component" value="Unassembled WGS sequence"/>
</dbReference>
<proteinExistence type="predicted"/>
<protein>
    <recommendedName>
        <fullName evidence="4">DUF4302 domain-containing protein</fullName>
    </recommendedName>
</protein>
<dbReference type="PROSITE" id="PS51257">
    <property type="entry name" value="PROKAR_LIPOPROTEIN"/>
    <property type="match status" value="1"/>
</dbReference>
<feature type="chain" id="PRO_5017061032" description="DUF4302 domain-containing protein" evidence="1">
    <location>
        <begin position="19"/>
        <end position="426"/>
    </location>
</feature>
<feature type="signal peptide" evidence="1">
    <location>
        <begin position="1"/>
        <end position="18"/>
    </location>
</feature>
<gene>
    <name evidence="2" type="ORF">NCTC13067_02009</name>
</gene>
<dbReference type="EMBL" id="UGTM01000002">
    <property type="protein sequence ID" value="SUB94148.1"/>
    <property type="molecule type" value="Genomic_DNA"/>
</dbReference>
<accession>A0A379ECM3</accession>
<sequence>MKKTYRLLFALTALVFTASCTPEVEDAFDKPSPDRIAEAISETKDILTAAPNGWKMAYQGSGGFGGFNILCKFDKKDNVFCEEESDHAKATSHYTVQQGQGVLLSFDSFNAALHKYSDPVGKINGKSVGKDGKGFQGDFEFRVMSCTKDSIVLEGRKHGDRVVMTPMPEDLTWDSFFTQIATVASGMSSERYNIIIDKDTLPARMNLHTLHTTDKNGKAVAIPFIYTPQGIEVLKADSLNGRKLTAFTYSTDDKWVDPNDKSVMLSPRDITPLEAFFSDNWTINVGYSSTAEMNVWKAAAAYAASKNMEIVTVYFSTTPGFLSLSSYVGDNWGNLRTLYSTSGKDQITIKGFRPNPKGTANERNGAVFYNQYKLKDIANTFLVNGQATDYTLSIDNPKHPLWLRMTSNSHDEVSFVFYRGIWSADF</sequence>
<dbReference type="InterPro" id="IPR025396">
    <property type="entry name" value="DUF4302"/>
</dbReference>